<dbReference type="Proteomes" id="UP000001693">
    <property type="component" value="Chromosome"/>
</dbReference>
<dbReference type="AlphaFoldDB" id="B1Y0V0"/>
<dbReference type="GO" id="GO:0005886">
    <property type="term" value="C:plasma membrane"/>
    <property type="evidence" value="ECO:0007669"/>
    <property type="project" value="UniProtKB-SubCell"/>
</dbReference>
<evidence type="ECO:0000256" key="5">
    <source>
        <dbReference type="ARBA" id="ARBA00022692"/>
    </source>
</evidence>
<evidence type="ECO:0000256" key="4">
    <source>
        <dbReference type="ARBA" id="ARBA00022519"/>
    </source>
</evidence>
<keyword evidence="2" id="KW-0813">Transport</keyword>
<dbReference type="eggNOG" id="COG2391">
    <property type="taxonomic scope" value="Bacteria"/>
</dbReference>
<feature type="transmembrane region" description="Helical" evidence="9">
    <location>
        <begin position="6"/>
        <end position="27"/>
    </location>
</feature>
<evidence type="ECO:0000256" key="8">
    <source>
        <dbReference type="ARBA" id="ARBA00035655"/>
    </source>
</evidence>
<dbReference type="OrthoDB" id="9794165at2"/>
<keyword evidence="5 9" id="KW-0812">Transmembrane</keyword>
<accession>B1Y0V0</accession>
<gene>
    <name evidence="10" type="ordered locus">Lcho_1941</name>
</gene>
<feature type="transmembrane region" description="Helical" evidence="9">
    <location>
        <begin position="313"/>
        <end position="335"/>
    </location>
</feature>
<evidence type="ECO:0000256" key="9">
    <source>
        <dbReference type="SAM" id="Phobius"/>
    </source>
</evidence>
<sequence length="371" mass="38835">MQASEASNLTAQVLWAVFLLALLYGAIAERSHFCTMGAVADVVNFGDWRRLHMWALAAGVVTIGFNLMVAAGWVSADKTLYGGSRWQWASALVGGALFGFGMVLASGCGSKNLVRLGGGNLKALVVLLVMGLSAWMTLRGLTAMWRVETVDRWAVSLPGSQDLPSLIAAGYGGSTPDVALVVGTVVGTALLAWALWARPGRDAGLLLGGIGIGAVVLAVWWVSGRFGHLAEHPETLEEAFLGTASRRMEALSFVTPVAQGLEWLIFYSDQGRRLSTGVVAVCGLVAGSWLVNIRQKSFRWEGFGDSADTARHLIGATMMGIGGVTAMGCTIGQGLSGLSTLGLTSLVAVAAIIAGAVAGLRFLNWQLERAA</sequence>
<dbReference type="STRING" id="395495.Lcho_1941"/>
<comment type="subcellular location">
    <subcellularLocation>
        <location evidence="1">Cell inner membrane</location>
        <topology evidence="1">Multi-pass membrane protein</topology>
    </subcellularLocation>
</comment>
<comment type="similarity">
    <text evidence="8">Belongs to the TsuA/YedE (TC 9.B.102) family.</text>
</comment>
<feature type="transmembrane region" description="Helical" evidence="9">
    <location>
        <begin position="121"/>
        <end position="138"/>
    </location>
</feature>
<feature type="transmembrane region" description="Helical" evidence="9">
    <location>
        <begin position="274"/>
        <end position="292"/>
    </location>
</feature>
<evidence type="ECO:0000256" key="2">
    <source>
        <dbReference type="ARBA" id="ARBA00022448"/>
    </source>
</evidence>
<proteinExistence type="inferred from homology"/>
<keyword evidence="3" id="KW-1003">Cell membrane</keyword>
<reference evidence="10 11" key="1">
    <citation type="submission" date="2008-03" db="EMBL/GenBank/DDBJ databases">
        <title>Complete sequence of Leptothrix cholodnii SP-6.</title>
        <authorList>
            <consortium name="US DOE Joint Genome Institute"/>
            <person name="Copeland A."/>
            <person name="Lucas S."/>
            <person name="Lapidus A."/>
            <person name="Glavina del Rio T."/>
            <person name="Dalin E."/>
            <person name="Tice H."/>
            <person name="Bruce D."/>
            <person name="Goodwin L."/>
            <person name="Pitluck S."/>
            <person name="Chertkov O."/>
            <person name="Brettin T."/>
            <person name="Detter J.C."/>
            <person name="Han C."/>
            <person name="Kuske C.R."/>
            <person name="Schmutz J."/>
            <person name="Larimer F."/>
            <person name="Land M."/>
            <person name="Hauser L."/>
            <person name="Kyrpides N."/>
            <person name="Lykidis A."/>
            <person name="Emerson D."/>
            <person name="Richardson P."/>
        </authorList>
    </citation>
    <scope>NUCLEOTIDE SEQUENCE [LARGE SCALE GENOMIC DNA]</scope>
    <source>
        <strain evidence="11">ATCC 51168 / LMG 8142 / SP-6</strain>
    </source>
</reference>
<feature type="transmembrane region" description="Helical" evidence="9">
    <location>
        <begin position="341"/>
        <end position="363"/>
    </location>
</feature>
<evidence type="ECO:0000313" key="10">
    <source>
        <dbReference type="EMBL" id="ACB34208.1"/>
    </source>
</evidence>
<dbReference type="PANTHER" id="PTHR30574:SF1">
    <property type="entry name" value="SULPHUR TRANSPORT DOMAIN-CONTAINING PROTEIN"/>
    <property type="match status" value="1"/>
</dbReference>
<dbReference type="HOGENOM" id="CLU_050656_2_0_4"/>
<evidence type="ECO:0000256" key="7">
    <source>
        <dbReference type="ARBA" id="ARBA00023136"/>
    </source>
</evidence>
<dbReference type="PANTHER" id="PTHR30574">
    <property type="entry name" value="INNER MEMBRANE PROTEIN YEDE"/>
    <property type="match status" value="1"/>
</dbReference>
<feature type="transmembrane region" description="Helical" evidence="9">
    <location>
        <begin position="203"/>
        <end position="223"/>
    </location>
</feature>
<dbReference type="InterPro" id="IPR007272">
    <property type="entry name" value="Sulf_transp_TsuA/YedE"/>
</dbReference>
<dbReference type="Pfam" id="PF04143">
    <property type="entry name" value="Sulf_transp"/>
    <property type="match status" value="1"/>
</dbReference>
<dbReference type="EMBL" id="CP001013">
    <property type="protein sequence ID" value="ACB34208.1"/>
    <property type="molecule type" value="Genomic_DNA"/>
</dbReference>
<feature type="transmembrane region" description="Helical" evidence="9">
    <location>
        <begin position="178"/>
        <end position="196"/>
    </location>
</feature>
<organism evidence="10 11">
    <name type="scientific">Leptothrix cholodnii (strain ATCC 51168 / LMG 8142 / SP-6)</name>
    <name type="common">Leptothrix discophora (strain SP-6)</name>
    <dbReference type="NCBI Taxonomy" id="395495"/>
    <lineage>
        <taxon>Bacteria</taxon>
        <taxon>Pseudomonadati</taxon>
        <taxon>Pseudomonadota</taxon>
        <taxon>Betaproteobacteria</taxon>
        <taxon>Burkholderiales</taxon>
        <taxon>Sphaerotilaceae</taxon>
        <taxon>Leptothrix</taxon>
    </lineage>
</organism>
<protein>
    <submittedName>
        <fullName evidence="10">Uncharacterized protein</fullName>
    </submittedName>
</protein>
<evidence type="ECO:0000256" key="1">
    <source>
        <dbReference type="ARBA" id="ARBA00004429"/>
    </source>
</evidence>
<evidence type="ECO:0000256" key="6">
    <source>
        <dbReference type="ARBA" id="ARBA00022989"/>
    </source>
</evidence>
<dbReference type="RefSeq" id="WP_012346969.1">
    <property type="nucleotide sequence ID" value="NC_010524.1"/>
</dbReference>
<keyword evidence="6 9" id="KW-1133">Transmembrane helix</keyword>
<evidence type="ECO:0000256" key="3">
    <source>
        <dbReference type="ARBA" id="ARBA00022475"/>
    </source>
</evidence>
<keyword evidence="4" id="KW-0997">Cell inner membrane</keyword>
<feature type="transmembrane region" description="Helical" evidence="9">
    <location>
        <begin position="54"/>
        <end position="76"/>
    </location>
</feature>
<dbReference type="KEGG" id="lch:Lcho_1941"/>
<keyword evidence="7 9" id="KW-0472">Membrane</keyword>
<feature type="transmembrane region" description="Helical" evidence="9">
    <location>
        <begin position="88"/>
        <end position="109"/>
    </location>
</feature>
<keyword evidence="11" id="KW-1185">Reference proteome</keyword>
<evidence type="ECO:0000313" key="11">
    <source>
        <dbReference type="Proteomes" id="UP000001693"/>
    </source>
</evidence>
<name>B1Y0V0_LEPCP</name>